<dbReference type="PANTHER" id="PTHR43756:SF5">
    <property type="entry name" value="CHOLINE MONOOXYGENASE, CHLOROPLASTIC"/>
    <property type="match status" value="1"/>
</dbReference>
<dbReference type="InterPro" id="IPR017941">
    <property type="entry name" value="Rieske_2Fe-2S"/>
</dbReference>
<dbReference type="PANTHER" id="PTHR43756">
    <property type="entry name" value="CHOLINE MONOOXYGENASE, CHLOROPLASTIC"/>
    <property type="match status" value="1"/>
</dbReference>
<protein>
    <submittedName>
        <fullName evidence="9">Aromatic ring-hydroxylating dioxygenase subunit alpha</fullName>
    </submittedName>
</protein>
<dbReference type="InterPro" id="IPR015881">
    <property type="entry name" value="ARHD_Rieske_2Fe_2S"/>
</dbReference>
<dbReference type="Pfam" id="PF00355">
    <property type="entry name" value="Rieske"/>
    <property type="match status" value="1"/>
</dbReference>
<dbReference type="InterPro" id="IPR036922">
    <property type="entry name" value="Rieske_2Fe-2S_sf"/>
</dbReference>
<dbReference type="Pfam" id="PF00848">
    <property type="entry name" value="Ring_hydroxyl_A"/>
    <property type="match status" value="1"/>
</dbReference>
<evidence type="ECO:0000256" key="4">
    <source>
        <dbReference type="ARBA" id="ARBA00023002"/>
    </source>
</evidence>
<dbReference type="EMBL" id="JABMOJ010000463">
    <property type="protein sequence ID" value="NQV66133.1"/>
    <property type="molecule type" value="Genomic_DNA"/>
</dbReference>
<dbReference type="PROSITE" id="PS51296">
    <property type="entry name" value="RIESKE"/>
    <property type="match status" value="1"/>
</dbReference>
<gene>
    <name evidence="9" type="ORF">HQ497_12295</name>
</gene>
<dbReference type="CDD" id="cd03469">
    <property type="entry name" value="Rieske_RO_Alpha_N"/>
    <property type="match status" value="1"/>
</dbReference>
<dbReference type="SUPFAM" id="SSF50022">
    <property type="entry name" value="ISP domain"/>
    <property type="match status" value="1"/>
</dbReference>
<dbReference type="AlphaFoldDB" id="A0A973A9U0"/>
<sequence length="383" mass="42373">SMSAKTPSLIATDAPQKITAPLSQAWTLPPQAYTSSEIFAAEVDSIFSKDWICVARIDQVKAPGDYICADLPSQPIVVTRDQQGQLHALSRVCLHRAMPLVEGQGNTTRLVCPYHRWSYALDGKLRSAPMMTGVEGFAESALCLPELQLEVWQGFIFVNLDPQAQPLAPRLAGLLPLVSNYAFSEMQVLETIEYDSPWNWKILVENFMEAYHHIGPHKQTFEPAYPARDAQILDNEGQPWVFLKMPGGHRVTVEEGAFPALTPAQQHDLIAVCVFPTLLFGASAAGAAWYQLEPYGVGKMRLKIHGLYHPSITGEPSAEDRADVVAMLKLIHEEDIVVNRGPWQGLQAAMTTQGRLSLFEQGIWQLNQLWVSGLGLKKPNHSG</sequence>
<dbReference type="SUPFAM" id="SSF55961">
    <property type="entry name" value="Bet v1-like"/>
    <property type="match status" value="1"/>
</dbReference>
<dbReference type="PROSITE" id="PS00570">
    <property type="entry name" value="RING_HYDROXYL_ALPHA"/>
    <property type="match status" value="1"/>
</dbReference>
<accession>A0A973A9U0</accession>
<feature type="non-terminal residue" evidence="9">
    <location>
        <position position="1"/>
    </location>
</feature>
<dbReference type="GO" id="GO:0005506">
    <property type="term" value="F:iron ion binding"/>
    <property type="evidence" value="ECO:0007669"/>
    <property type="project" value="InterPro"/>
</dbReference>
<evidence type="ECO:0000313" key="10">
    <source>
        <dbReference type="Proteomes" id="UP000754644"/>
    </source>
</evidence>
<feature type="domain" description="Rieske" evidence="8">
    <location>
        <begin position="51"/>
        <end position="158"/>
    </location>
</feature>
<evidence type="ECO:0000256" key="7">
    <source>
        <dbReference type="ARBA" id="ARBA00023027"/>
    </source>
</evidence>
<keyword evidence="2" id="KW-0001">2Fe-2S</keyword>
<evidence type="ECO:0000256" key="5">
    <source>
        <dbReference type="ARBA" id="ARBA00023004"/>
    </source>
</evidence>
<name>A0A973A9U0_9GAMM</name>
<dbReference type="InterPro" id="IPR015879">
    <property type="entry name" value="Ring_hydroxy_dOase_asu_C_dom"/>
</dbReference>
<comment type="caution">
    <text evidence="9">The sequence shown here is derived from an EMBL/GenBank/DDBJ whole genome shotgun (WGS) entry which is preliminary data.</text>
</comment>
<dbReference type="GO" id="GO:0051537">
    <property type="term" value="F:2 iron, 2 sulfur cluster binding"/>
    <property type="evidence" value="ECO:0007669"/>
    <property type="project" value="UniProtKB-KW"/>
</dbReference>
<dbReference type="GO" id="GO:0051213">
    <property type="term" value="F:dioxygenase activity"/>
    <property type="evidence" value="ECO:0007669"/>
    <property type="project" value="UniProtKB-KW"/>
</dbReference>
<keyword evidence="7" id="KW-0520">NAD</keyword>
<dbReference type="InterPro" id="IPR001663">
    <property type="entry name" value="Rng_hydr_dOase-A"/>
</dbReference>
<organism evidence="9 10">
    <name type="scientific">SAR86 cluster bacterium</name>
    <dbReference type="NCBI Taxonomy" id="2030880"/>
    <lineage>
        <taxon>Bacteria</taxon>
        <taxon>Pseudomonadati</taxon>
        <taxon>Pseudomonadota</taxon>
        <taxon>Gammaproteobacteria</taxon>
        <taxon>SAR86 cluster</taxon>
    </lineage>
</organism>
<evidence type="ECO:0000256" key="2">
    <source>
        <dbReference type="ARBA" id="ARBA00022714"/>
    </source>
</evidence>
<keyword evidence="5" id="KW-0408">Iron</keyword>
<dbReference type="Proteomes" id="UP000754644">
    <property type="component" value="Unassembled WGS sequence"/>
</dbReference>
<proteinExistence type="predicted"/>
<keyword evidence="3" id="KW-0479">Metal-binding</keyword>
<keyword evidence="9" id="KW-0223">Dioxygenase</keyword>
<evidence type="ECO:0000256" key="6">
    <source>
        <dbReference type="ARBA" id="ARBA00023014"/>
    </source>
</evidence>
<evidence type="ECO:0000256" key="1">
    <source>
        <dbReference type="ARBA" id="ARBA00001962"/>
    </source>
</evidence>
<keyword evidence="6" id="KW-0411">Iron-sulfur</keyword>
<reference evidence="9" key="1">
    <citation type="submission" date="2020-05" db="EMBL/GenBank/DDBJ databases">
        <title>Sulfur intermediates as new biogeochemical hubs in an aquatic model microbial ecosystem.</title>
        <authorList>
            <person name="Vigneron A."/>
        </authorList>
    </citation>
    <scope>NUCLEOTIDE SEQUENCE</scope>
    <source>
        <strain evidence="9">Bin.250</strain>
    </source>
</reference>
<evidence type="ECO:0000259" key="8">
    <source>
        <dbReference type="PROSITE" id="PS51296"/>
    </source>
</evidence>
<keyword evidence="4" id="KW-0560">Oxidoreductase</keyword>
<evidence type="ECO:0000256" key="3">
    <source>
        <dbReference type="ARBA" id="ARBA00022723"/>
    </source>
</evidence>
<dbReference type="PRINTS" id="PR00090">
    <property type="entry name" value="RNGDIOXGNASE"/>
</dbReference>
<comment type="cofactor">
    <cofactor evidence="1">
        <name>Fe cation</name>
        <dbReference type="ChEBI" id="CHEBI:24875"/>
    </cofactor>
</comment>
<dbReference type="Gene3D" id="2.102.10.10">
    <property type="entry name" value="Rieske [2Fe-2S] iron-sulphur domain"/>
    <property type="match status" value="1"/>
</dbReference>
<dbReference type="Gene3D" id="3.90.380.10">
    <property type="entry name" value="Naphthalene 1,2-dioxygenase Alpha Subunit, Chain A, domain 1"/>
    <property type="match status" value="1"/>
</dbReference>
<evidence type="ECO:0000313" key="9">
    <source>
        <dbReference type="EMBL" id="NQV66133.1"/>
    </source>
</evidence>